<dbReference type="PANTHER" id="PTHR43616">
    <property type="entry name" value="GLYCEROL DEHYDROGENASE"/>
    <property type="match status" value="1"/>
</dbReference>
<keyword evidence="2 9" id="KW-0479">Metal-binding</keyword>
<dbReference type="PANTHER" id="PTHR43616:SF5">
    <property type="entry name" value="GLYCEROL DEHYDROGENASE 1"/>
    <property type="match status" value="1"/>
</dbReference>
<dbReference type="EC" id="1.1.1.6" evidence="6"/>
<sequence>MLGGDRSDSPPNTAKYTELEGETMTQHSTGLRSLMSPGRYVQGRGALTELGTHVARHGERPLLVADNQVRELTEEPIRTSFEAAGLPVLFETFGGVPSRVESERIAARLRDHGADVVVGVGGGAPIDTAKAAGDDLGVPRISVPTVASTDAPTSALSVVYTEAGAFESYRFYDRNPDVVVLDTELVAKAPTHFLIAGVGDALATWIEARAVSRGDGTTMIGDRATRAGTALAKLSWDILWESALPAVRAVEHNLVTPAVEAVAEANTLLSGLGFESGGLAAAHAIHDGLTAVPHTHALAHGQKVNIGSIAQLVLEGAPSSEIEEFIRFTARVGLPTTLTEAGLGDATEDVLRTVAEAATAPSETIHNLPFAVTVTDVVDALGAVEVLGQQARDEAGLPRAQAPISHG</sequence>
<evidence type="ECO:0000256" key="8">
    <source>
        <dbReference type="ARBA" id="ARBA00049006"/>
    </source>
</evidence>
<evidence type="ECO:0000313" key="15">
    <source>
        <dbReference type="Proteomes" id="UP000199301"/>
    </source>
</evidence>
<feature type="binding site" evidence="11">
    <location>
        <begin position="145"/>
        <end position="148"/>
    </location>
    <ligand>
        <name>NAD(+)</name>
        <dbReference type="ChEBI" id="CHEBI:57540"/>
    </ligand>
</feature>
<comment type="catalytic activity">
    <reaction evidence="8">
        <text>glycerol + NAD(+) = dihydroxyacetone + NADH + H(+)</text>
        <dbReference type="Rhea" id="RHEA:13769"/>
        <dbReference type="ChEBI" id="CHEBI:15378"/>
        <dbReference type="ChEBI" id="CHEBI:16016"/>
        <dbReference type="ChEBI" id="CHEBI:17754"/>
        <dbReference type="ChEBI" id="CHEBI:57540"/>
        <dbReference type="ChEBI" id="CHEBI:57945"/>
        <dbReference type="EC" id="1.1.1.6"/>
    </reaction>
</comment>
<evidence type="ECO:0000256" key="11">
    <source>
        <dbReference type="PIRSR" id="PIRSR000112-3"/>
    </source>
</evidence>
<protein>
    <recommendedName>
        <fullName evidence="7">Glycerol dehydrogenase</fullName>
        <ecNumber evidence="6">1.1.1.6</ecNumber>
    </recommendedName>
</protein>
<evidence type="ECO:0000256" key="9">
    <source>
        <dbReference type="PIRSR" id="PIRSR000112-1"/>
    </source>
</evidence>
<comment type="cofactor">
    <cofactor evidence="9">
        <name>Zn(2+)</name>
        <dbReference type="ChEBI" id="CHEBI:29105"/>
    </cofactor>
    <text evidence="9">Binds 1 zinc ion per subunit.</text>
</comment>
<dbReference type="InterPro" id="IPR001670">
    <property type="entry name" value="ADH_Fe/GldA"/>
</dbReference>
<feature type="binding site" evidence="10">
    <location>
        <position position="150"/>
    </location>
    <ligand>
        <name>glycerol</name>
        <dbReference type="ChEBI" id="CHEBI:17754"/>
    </ligand>
</feature>
<organism evidence="14 15">
    <name type="scientific">Actinopolyspora saharensis</name>
    <dbReference type="NCBI Taxonomy" id="995062"/>
    <lineage>
        <taxon>Bacteria</taxon>
        <taxon>Bacillati</taxon>
        <taxon>Actinomycetota</taxon>
        <taxon>Actinomycetes</taxon>
        <taxon>Actinopolysporales</taxon>
        <taxon>Actinopolysporaceae</taxon>
        <taxon>Actinopolyspora</taxon>
    </lineage>
</organism>
<reference evidence="15" key="1">
    <citation type="submission" date="2016-10" db="EMBL/GenBank/DDBJ databases">
        <authorList>
            <person name="Varghese N."/>
            <person name="Submissions S."/>
        </authorList>
    </citation>
    <scope>NUCLEOTIDE SEQUENCE [LARGE SCALE GENOMIC DNA]</scope>
    <source>
        <strain evidence="15">DSM 45459</strain>
    </source>
</reference>
<keyword evidence="4 11" id="KW-0520">NAD</keyword>
<evidence type="ECO:0000256" key="7">
    <source>
        <dbReference type="ARBA" id="ARBA00040132"/>
    </source>
</evidence>
<dbReference type="Proteomes" id="UP000199301">
    <property type="component" value="Unassembled WGS sequence"/>
</dbReference>
<dbReference type="AlphaFoldDB" id="A0A1H0YNW5"/>
<proteinExistence type="inferred from homology"/>
<comment type="similarity">
    <text evidence="1">Belongs to the iron-containing alcohol dehydrogenase family.</text>
</comment>
<accession>A0A1H0YNW5</accession>
<dbReference type="Gene3D" id="1.20.1090.10">
    <property type="entry name" value="Dehydroquinate synthase-like - alpha domain"/>
    <property type="match status" value="1"/>
</dbReference>
<dbReference type="InterPro" id="IPR016205">
    <property type="entry name" value="Glycerol_DH"/>
</dbReference>
<evidence type="ECO:0000313" key="14">
    <source>
        <dbReference type="EMBL" id="SDQ16835.1"/>
    </source>
</evidence>
<feature type="binding site" evidence="9">
    <location>
        <position position="200"/>
    </location>
    <ligand>
        <name>glycerol</name>
        <dbReference type="ChEBI" id="CHEBI:17754"/>
    </ligand>
</feature>
<dbReference type="InterPro" id="IPR018211">
    <property type="entry name" value="ADH_Fe_CS"/>
</dbReference>
<dbReference type="CDD" id="cd08170">
    <property type="entry name" value="GlyDH"/>
    <property type="match status" value="1"/>
</dbReference>
<dbReference type="GO" id="GO:0008888">
    <property type="term" value="F:glycerol dehydrogenase (NAD+) activity"/>
    <property type="evidence" value="ECO:0007669"/>
    <property type="project" value="UniProtKB-EC"/>
</dbReference>
<evidence type="ECO:0000256" key="3">
    <source>
        <dbReference type="ARBA" id="ARBA00023002"/>
    </source>
</evidence>
<evidence type="ECO:0000259" key="13">
    <source>
        <dbReference type="Pfam" id="PF00465"/>
    </source>
</evidence>
<feature type="binding site" evidence="11">
    <location>
        <begin position="123"/>
        <end position="127"/>
    </location>
    <ligand>
        <name>NAD(+)</name>
        <dbReference type="ChEBI" id="CHEBI:57540"/>
    </ligand>
</feature>
<dbReference type="SUPFAM" id="SSF56796">
    <property type="entry name" value="Dehydroquinate synthase-like"/>
    <property type="match status" value="1"/>
</dbReference>
<dbReference type="PROSITE" id="PS00913">
    <property type="entry name" value="ADH_IRON_1"/>
    <property type="match status" value="1"/>
</dbReference>
<dbReference type="Gene3D" id="3.40.50.1970">
    <property type="match status" value="1"/>
</dbReference>
<evidence type="ECO:0000256" key="12">
    <source>
        <dbReference type="SAM" id="MobiDB-lite"/>
    </source>
</evidence>
<evidence type="ECO:0000256" key="6">
    <source>
        <dbReference type="ARBA" id="ARBA00039147"/>
    </source>
</evidence>
<dbReference type="PIRSF" id="PIRSF000112">
    <property type="entry name" value="Glycerol_dehydrogenase"/>
    <property type="match status" value="1"/>
</dbReference>
<feature type="binding site" evidence="9">
    <location>
        <position position="300"/>
    </location>
    <ligand>
        <name>glycerol</name>
        <dbReference type="ChEBI" id="CHEBI:17754"/>
    </ligand>
</feature>
<evidence type="ECO:0000256" key="10">
    <source>
        <dbReference type="PIRSR" id="PIRSR000112-2"/>
    </source>
</evidence>
<evidence type="ECO:0000256" key="2">
    <source>
        <dbReference type="ARBA" id="ARBA00022723"/>
    </source>
</evidence>
<name>A0A1H0YNW5_9ACTN</name>
<feature type="binding site" evidence="11">
    <location>
        <position position="160"/>
    </location>
    <ligand>
        <name>NAD(+)</name>
        <dbReference type="ChEBI" id="CHEBI:57540"/>
    </ligand>
</feature>
<gene>
    <name evidence="14" type="ORF">SAMN04489718_0582</name>
</gene>
<feature type="binding site" evidence="11">
    <location>
        <position position="154"/>
    </location>
    <ligand>
        <name>NAD(+)</name>
        <dbReference type="ChEBI" id="CHEBI:57540"/>
    </ligand>
</feature>
<dbReference type="GO" id="GO:0046872">
    <property type="term" value="F:metal ion binding"/>
    <property type="evidence" value="ECO:0007669"/>
    <property type="project" value="UniProtKB-KW"/>
</dbReference>
<dbReference type="EMBL" id="FNKO01000001">
    <property type="protein sequence ID" value="SDQ16835.1"/>
    <property type="molecule type" value="Genomic_DNA"/>
</dbReference>
<evidence type="ECO:0000256" key="1">
    <source>
        <dbReference type="ARBA" id="ARBA00007358"/>
    </source>
</evidence>
<dbReference type="NCBIfam" id="NF006941">
    <property type="entry name" value="PRK09423.1"/>
    <property type="match status" value="1"/>
</dbReference>
<dbReference type="STRING" id="995062.SAMN04489718_0582"/>
<evidence type="ECO:0000256" key="4">
    <source>
        <dbReference type="ARBA" id="ARBA00023027"/>
    </source>
</evidence>
<evidence type="ECO:0000256" key="5">
    <source>
        <dbReference type="ARBA" id="ARBA00037918"/>
    </source>
</evidence>
<feature type="binding site" evidence="11">
    <location>
        <position position="66"/>
    </location>
    <ligand>
        <name>NAD(+)</name>
        <dbReference type="ChEBI" id="CHEBI:57540"/>
    </ligand>
</feature>
<keyword evidence="3" id="KW-0560">Oxidoreductase</keyword>
<comment type="pathway">
    <text evidence="5">Polyol metabolism; glycerol fermentation; glycerone phosphate from glycerol (oxidative route): step 1/2.</text>
</comment>
<keyword evidence="15" id="KW-1185">Reference proteome</keyword>
<keyword evidence="9" id="KW-0862">Zinc</keyword>
<feature type="domain" description="Alcohol dehydrogenase iron-type/glycerol dehydrogenase GldA" evidence="13">
    <location>
        <begin position="37"/>
        <end position="183"/>
    </location>
</feature>
<feature type="binding site" evidence="11">
    <location>
        <position position="156"/>
    </location>
    <ligand>
        <name>NAD(+)</name>
        <dbReference type="ChEBI" id="CHEBI:57540"/>
    </ligand>
</feature>
<feature type="binding site" evidence="9">
    <location>
        <position position="283"/>
    </location>
    <ligand>
        <name>glycerol</name>
        <dbReference type="ChEBI" id="CHEBI:17754"/>
    </ligand>
</feature>
<dbReference type="Pfam" id="PF00465">
    <property type="entry name" value="Fe-ADH"/>
    <property type="match status" value="1"/>
</dbReference>
<feature type="region of interest" description="Disordered" evidence="12">
    <location>
        <begin position="1"/>
        <end position="28"/>
    </location>
</feature>